<proteinExistence type="inferred from homology"/>
<comment type="subcellular location">
    <subcellularLocation>
        <location evidence="2">Cytoplasm</location>
    </subcellularLocation>
</comment>
<organism evidence="15 16">
    <name type="scientific">Roseburia intestinalis</name>
    <dbReference type="NCBI Taxonomy" id="166486"/>
    <lineage>
        <taxon>Bacteria</taxon>
        <taxon>Bacillati</taxon>
        <taxon>Bacillota</taxon>
        <taxon>Clostridia</taxon>
        <taxon>Lachnospirales</taxon>
        <taxon>Lachnospiraceae</taxon>
        <taxon>Roseburia</taxon>
    </lineage>
</organism>
<evidence type="ECO:0000256" key="4">
    <source>
        <dbReference type="ARBA" id="ARBA00022490"/>
    </source>
</evidence>
<dbReference type="PANTHER" id="PTHR22807:SF53">
    <property type="entry name" value="RIBOSOMAL RNA SMALL SUBUNIT METHYLTRANSFERASE B-RELATED"/>
    <property type="match status" value="1"/>
</dbReference>
<dbReference type="Pfam" id="PF22458">
    <property type="entry name" value="RsmF-B_ferredox"/>
    <property type="match status" value="1"/>
</dbReference>
<dbReference type="Gene3D" id="3.40.50.150">
    <property type="entry name" value="Vaccinia Virus protein VP39"/>
    <property type="match status" value="1"/>
</dbReference>
<feature type="domain" description="SAM-dependent MTase RsmB/NOP-type" evidence="14">
    <location>
        <begin position="175"/>
        <end position="446"/>
    </location>
</feature>
<keyword evidence="4" id="KW-0963">Cytoplasm</keyword>
<reference evidence="15 16" key="1">
    <citation type="submission" date="2015-09" db="EMBL/GenBank/DDBJ databases">
        <authorList>
            <consortium name="Pathogen Informatics"/>
        </authorList>
    </citation>
    <scope>NUCLEOTIDE SEQUENCE [LARGE SCALE GENOMIC DNA]</scope>
    <source>
        <strain evidence="15 16">2789STDY5834960</strain>
    </source>
</reference>
<gene>
    <name evidence="15" type="primary">rsmB</name>
    <name evidence="15" type="ORF">ERS852572_00935</name>
</gene>
<dbReference type="GO" id="GO:0008649">
    <property type="term" value="F:rRNA methyltransferase activity"/>
    <property type="evidence" value="ECO:0007669"/>
    <property type="project" value="InterPro"/>
</dbReference>
<feature type="binding site" evidence="13">
    <location>
        <position position="300"/>
    </location>
    <ligand>
        <name>S-adenosyl-L-methionine</name>
        <dbReference type="ChEBI" id="CHEBI:59789"/>
    </ligand>
</feature>
<evidence type="ECO:0000256" key="7">
    <source>
        <dbReference type="ARBA" id="ARBA00022679"/>
    </source>
</evidence>
<dbReference type="InterPro" id="IPR049560">
    <property type="entry name" value="MeTrfase_RsmB-F_NOP2_cat"/>
</dbReference>
<evidence type="ECO:0000313" key="16">
    <source>
        <dbReference type="Proteomes" id="UP000095350"/>
    </source>
</evidence>
<dbReference type="PANTHER" id="PTHR22807">
    <property type="entry name" value="NOP2 YEAST -RELATED NOL1/NOP2/FMU SUN DOMAIN-CONTAINING"/>
    <property type="match status" value="1"/>
</dbReference>
<dbReference type="OrthoDB" id="9810297at2"/>
<evidence type="ECO:0000313" key="15">
    <source>
        <dbReference type="EMBL" id="CUM88716.1"/>
    </source>
</evidence>
<evidence type="ECO:0000256" key="10">
    <source>
        <dbReference type="ARBA" id="ARBA00030399"/>
    </source>
</evidence>
<evidence type="ECO:0000256" key="12">
    <source>
        <dbReference type="ARBA" id="ARBA00047283"/>
    </source>
</evidence>
<dbReference type="EC" id="2.1.1.176" evidence="3"/>
<dbReference type="PRINTS" id="PR02008">
    <property type="entry name" value="RCMTFAMILY"/>
</dbReference>
<dbReference type="NCBIfam" id="NF011494">
    <property type="entry name" value="PRK14902.1"/>
    <property type="match status" value="1"/>
</dbReference>
<evidence type="ECO:0000256" key="3">
    <source>
        <dbReference type="ARBA" id="ARBA00012140"/>
    </source>
</evidence>
<dbReference type="PROSITE" id="PS51686">
    <property type="entry name" value="SAM_MT_RSMB_NOP"/>
    <property type="match status" value="1"/>
</dbReference>
<dbReference type="RefSeq" id="WP_055193518.1">
    <property type="nucleotide sequence ID" value="NZ_CABIYH010000006.1"/>
</dbReference>
<keyword evidence="6 13" id="KW-0489">Methyltransferase</keyword>
<dbReference type="PaxDb" id="166486-ERS852572_00935"/>
<accession>A0A173SFE9</accession>
<comment type="function">
    <text evidence="1">Specifically methylates the cytosine at position 967 (m5C967) of 16S rRNA.</text>
</comment>
<protein>
    <recommendedName>
        <fullName evidence="3">16S rRNA (cytosine(967)-C(5))-methyltransferase</fullName>
        <ecNumber evidence="3">2.1.1.176</ecNumber>
    </recommendedName>
    <alternativeName>
        <fullName evidence="10">16S rRNA m5C967 methyltransferase</fullName>
    </alternativeName>
    <alternativeName>
        <fullName evidence="11">rRNA (cytosine-C(5)-)-methyltransferase RsmB</fullName>
    </alternativeName>
</protein>
<feature type="active site" description="Nucleophile" evidence="13">
    <location>
        <position position="398"/>
    </location>
</feature>
<evidence type="ECO:0000256" key="8">
    <source>
        <dbReference type="ARBA" id="ARBA00022691"/>
    </source>
</evidence>
<dbReference type="InterPro" id="IPR001678">
    <property type="entry name" value="MeTrfase_RsmB-F_NOP2_dom"/>
</dbReference>
<dbReference type="Proteomes" id="UP000095350">
    <property type="component" value="Unassembled WGS sequence"/>
</dbReference>
<evidence type="ECO:0000256" key="13">
    <source>
        <dbReference type="PROSITE-ProRule" id="PRU01023"/>
    </source>
</evidence>
<keyword evidence="9 13" id="KW-0694">RNA-binding</keyword>
<dbReference type="InterPro" id="IPR054728">
    <property type="entry name" value="RsmB-like_ferredoxin"/>
</dbReference>
<evidence type="ECO:0000256" key="6">
    <source>
        <dbReference type="ARBA" id="ARBA00022603"/>
    </source>
</evidence>
<dbReference type="GO" id="GO:0003723">
    <property type="term" value="F:RNA binding"/>
    <property type="evidence" value="ECO:0007669"/>
    <property type="project" value="UniProtKB-UniRule"/>
</dbReference>
<sequence length="446" mass="50168">MTDTVNTRRLALDVLLEVTEHGAYSNQVLRAVLEKYQYMEKYERAFLTRLVEGTIQHMIELDYVIDQFSKVKVKKMKPVIRNILRMGVYQIQYMDSVPDSAACNEAVKLARKSGFSTLSGFVNGVLRNIARNSGSIRYPDEEKEPVLALSVRYSMPEWIVEEWLNAYGMEQTKAILDAFSKEAPITIRTNVTKITPDALKEQLKAEGVTVQTLEELSYAGLPYTDAYHYAFAISGFDHLMALPSFQDGLFYVQDISSMMVAEAAAPEKSAHVIDVCAAPGGKSIHLAEMLDGTGSVESRDLTGYKTGLIEENISRYQIKNMTTKVWDATVPDESAEDTADVLVADLPCSGLGVLRKKTDIRYKMSRGQQEELEALQRRILDTVCSYVKKDGIMVYSTCTINPGENQENVAWFLGKHPEFELLDMEQIYPGTQVGDGFFYARLRRIS</sequence>
<comment type="catalytic activity">
    <reaction evidence="12">
        <text>cytidine(967) in 16S rRNA + S-adenosyl-L-methionine = 5-methylcytidine(967) in 16S rRNA + S-adenosyl-L-homocysteine + H(+)</text>
        <dbReference type="Rhea" id="RHEA:42748"/>
        <dbReference type="Rhea" id="RHEA-COMP:10219"/>
        <dbReference type="Rhea" id="RHEA-COMP:10220"/>
        <dbReference type="ChEBI" id="CHEBI:15378"/>
        <dbReference type="ChEBI" id="CHEBI:57856"/>
        <dbReference type="ChEBI" id="CHEBI:59789"/>
        <dbReference type="ChEBI" id="CHEBI:74483"/>
        <dbReference type="ChEBI" id="CHEBI:82748"/>
        <dbReference type="EC" id="2.1.1.176"/>
    </reaction>
</comment>
<dbReference type="Gene3D" id="1.10.940.10">
    <property type="entry name" value="NusB-like"/>
    <property type="match status" value="1"/>
</dbReference>
<dbReference type="STRING" id="166486.ERS852572_00935"/>
<dbReference type="EMBL" id="CYXZ01000006">
    <property type="protein sequence ID" value="CUM88716.1"/>
    <property type="molecule type" value="Genomic_DNA"/>
</dbReference>
<evidence type="ECO:0000256" key="11">
    <source>
        <dbReference type="ARBA" id="ARBA00031088"/>
    </source>
</evidence>
<dbReference type="SUPFAM" id="SSF48013">
    <property type="entry name" value="NusB-like"/>
    <property type="match status" value="1"/>
</dbReference>
<dbReference type="InterPro" id="IPR035926">
    <property type="entry name" value="NusB-like_sf"/>
</dbReference>
<dbReference type="InterPro" id="IPR029063">
    <property type="entry name" value="SAM-dependent_MTases_sf"/>
</dbReference>
<feature type="binding site" evidence="13">
    <location>
        <position position="327"/>
    </location>
    <ligand>
        <name>S-adenosyl-L-methionine</name>
        <dbReference type="ChEBI" id="CHEBI:59789"/>
    </ligand>
</feature>
<evidence type="ECO:0000256" key="9">
    <source>
        <dbReference type="ARBA" id="ARBA00022884"/>
    </source>
</evidence>
<keyword evidence="5" id="KW-0698">rRNA processing</keyword>
<evidence type="ECO:0000259" key="14">
    <source>
        <dbReference type="PROSITE" id="PS51686"/>
    </source>
</evidence>
<dbReference type="InterPro" id="IPR023267">
    <property type="entry name" value="RCMT"/>
</dbReference>
<dbReference type="InterPro" id="IPR006027">
    <property type="entry name" value="NusB_RsmB_TIM44"/>
</dbReference>
<dbReference type="SUPFAM" id="SSF53335">
    <property type="entry name" value="S-adenosyl-L-methionine-dependent methyltransferases"/>
    <property type="match status" value="1"/>
</dbReference>
<keyword evidence="7 13" id="KW-0808">Transferase</keyword>
<dbReference type="GO" id="GO:0006355">
    <property type="term" value="P:regulation of DNA-templated transcription"/>
    <property type="evidence" value="ECO:0007669"/>
    <property type="project" value="InterPro"/>
</dbReference>
<dbReference type="Pfam" id="PF01189">
    <property type="entry name" value="Methyltr_RsmB-F"/>
    <property type="match status" value="1"/>
</dbReference>
<dbReference type="NCBIfam" id="TIGR00563">
    <property type="entry name" value="rsmB"/>
    <property type="match status" value="1"/>
</dbReference>
<evidence type="ECO:0000256" key="1">
    <source>
        <dbReference type="ARBA" id="ARBA00002724"/>
    </source>
</evidence>
<dbReference type="GO" id="GO:0005737">
    <property type="term" value="C:cytoplasm"/>
    <property type="evidence" value="ECO:0007669"/>
    <property type="project" value="UniProtKB-SubCell"/>
</dbReference>
<feature type="binding site" evidence="13">
    <location>
        <begin position="276"/>
        <end position="282"/>
    </location>
    <ligand>
        <name>S-adenosyl-L-methionine</name>
        <dbReference type="ChEBI" id="CHEBI:59789"/>
    </ligand>
</feature>
<dbReference type="AlphaFoldDB" id="A0A173SFE9"/>
<comment type="similarity">
    <text evidence="13">Belongs to the class I-like SAM-binding methyltransferase superfamily. RsmB/NOP family.</text>
</comment>
<dbReference type="InterPro" id="IPR004573">
    <property type="entry name" value="rRNA_ssu_MeTfrase_B"/>
</dbReference>
<dbReference type="Gene3D" id="3.30.70.1170">
    <property type="entry name" value="Sun protein, domain 3"/>
    <property type="match status" value="1"/>
</dbReference>
<evidence type="ECO:0000256" key="5">
    <source>
        <dbReference type="ARBA" id="ARBA00022552"/>
    </source>
</evidence>
<evidence type="ECO:0000256" key="2">
    <source>
        <dbReference type="ARBA" id="ARBA00004496"/>
    </source>
</evidence>
<name>A0A173SFE9_9FIRM</name>
<keyword evidence="8 13" id="KW-0949">S-adenosyl-L-methionine</keyword>
<dbReference type="Pfam" id="PF01029">
    <property type="entry name" value="NusB"/>
    <property type="match status" value="1"/>
</dbReference>
<feature type="binding site" evidence="13">
    <location>
        <position position="345"/>
    </location>
    <ligand>
        <name>S-adenosyl-L-methionine</name>
        <dbReference type="ChEBI" id="CHEBI:59789"/>
    </ligand>
</feature>